<sequence>MYICVHLIVLYCERYLCMYVWSCVYTFQLYICDVSSFSTHLAFSFIHYTTICVNPLIMACICDTYL</sequence>
<evidence type="ECO:0000313" key="1">
    <source>
        <dbReference type="EMBL" id="KOF99003.1"/>
    </source>
</evidence>
<accession>A0A0L8IBW8</accession>
<reference evidence="1" key="1">
    <citation type="submission" date="2015-07" db="EMBL/GenBank/DDBJ databases">
        <title>MeaNS - Measles Nucleotide Surveillance Program.</title>
        <authorList>
            <person name="Tran T."/>
            <person name="Druce J."/>
        </authorList>
    </citation>
    <scope>NUCLEOTIDE SEQUENCE</scope>
    <source>
        <strain evidence="1">UCB-OBI-ISO-001</strain>
        <tissue evidence="1">Gonad</tissue>
    </source>
</reference>
<name>A0A0L8IBW8_OCTBM</name>
<dbReference type="AlphaFoldDB" id="A0A0L8IBW8"/>
<dbReference type="EMBL" id="KQ416040">
    <property type="protein sequence ID" value="KOF99003.1"/>
    <property type="molecule type" value="Genomic_DNA"/>
</dbReference>
<gene>
    <name evidence="1" type="ORF">OCBIM_22021195mg</name>
</gene>
<organism evidence="1">
    <name type="scientific">Octopus bimaculoides</name>
    <name type="common">California two-spotted octopus</name>
    <dbReference type="NCBI Taxonomy" id="37653"/>
    <lineage>
        <taxon>Eukaryota</taxon>
        <taxon>Metazoa</taxon>
        <taxon>Spiralia</taxon>
        <taxon>Lophotrochozoa</taxon>
        <taxon>Mollusca</taxon>
        <taxon>Cephalopoda</taxon>
        <taxon>Coleoidea</taxon>
        <taxon>Octopodiformes</taxon>
        <taxon>Octopoda</taxon>
        <taxon>Incirrata</taxon>
        <taxon>Octopodidae</taxon>
        <taxon>Octopus</taxon>
    </lineage>
</organism>
<protein>
    <submittedName>
        <fullName evidence="1">Uncharacterized protein</fullName>
    </submittedName>
</protein>
<proteinExistence type="predicted"/>